<keyword evidence="8" id="KW-1185">Reference proteome</keyword>
<proteinExistence type="predicted"/>
<dbReference type="SUPFAM" id="SSF50998">
    <property type="entry name" value="Quinoprotein alcohol dehydrogenase-like"/>
    <property type="match status" value="1"/>
</dbReference>
<protein>
    <recommendedName>
        <fullName evidence="9">NACHT and WD repeat domain containing 1</fullName>
    </recommendedName>
</protein>
<dbReference type="EMBL" id="JAHDVG010000479">
    <property type="protein sequence ID" value="KAH1174785.1"/>
    <property type="molecule type" value="Genomic_DNA"/>
</dbReference>
<keyword evidence="1 3" id="KW-0853">WD repeat</keyword>
<dbReference type="Proteomes" id="UP000827986">
    <property type="component" value="Unassembled WGS sequence"/>
</dbReference>
<dbReference type="Gene3D" id="1.25.40.370">
    <property type="match status" value="1"/>
</dbReference>
<dbReference type="Pfam" id="PF00400">
    <property type="entry name" value="WD40"/>
    <property type="match status" value="4"/>
</dbReference>
<dbReference type="PANTHER" id="PTHR45013:SF1">
    <property type="entry name" value="NACHT DOMAIN- AND WD REPEAT-CONTAINING PROTEIN 1"/>
    <property type="match status" value="1"/>
</dbReference>
<evidence type="ECO:0000256" key="1">
    <source>
        <dbReference type="ARBA" id="ARBA00022574"/>
    </source>
</evidence>
<dbReference type="SMART" id="SM00320">
    <property type="entry name" value="WD40"/>
    <property type="match status" value="9"/>
</dbReference>
<evidence type="ECO:0000259" key="6">
    <source>
        <dbReference type="Pfam" id="PF25469"/>
    </source>
</evidence>
<dbReference type="InterPro" id="IPR011047">
    <property type="entry name" value="Quinoprotein_ADH-like_sf"/>
</dbReference>
<evidence type="ECO:0008006" key="9">
    <source>
        <dbReference type="Google" id="ProtNLM"/>
    </source>
</evidence>
<feature type="compositionally biased region" description="Basic and acidic residues" evidence="4">
    <location>
        <begin position="1609"/>
        <end position="1623"/>
    </location>
</feature>
<dbReference type="PROSITE" id="PS00678">
    <property type="entry name" value="WD_REPEATS_1"/>
    <property type="match status" value="2"/>
</dbReference>
<dbReference type="PANTHER" id="PTHR45013">
    <property type="entry name" value="NACHT DOMAIN- AND WD REPEAT-CONTAINING PROTEIN 1"/>
    <property type="match status" value="1"/>
</dbReference>
<evidence type="ECO:0000313" key="8">
    <source>
        <dbReference type="Proteomes" id="UP000827986"/>
    </source>
</evidence>
<evidence type="ECO:0000313" key="7">
    <source>
        <dbReference type="EMBL" id="KAH1174785.1"/>
    </source>
</evidence>
<dbReference type="Gene3D" id="3.40.50.300">
    <property type="entry name" value="P-loop containing nucleotide triphosphate hydrolases"/>
    <property type="match status" value="1"/>
</dbReference>
<evidence type="ECO:0000256" key="2">
    <source>
        <dbReference type="ARBA" id="ARBA00022737"/>
    </source>
</evidence>
<dbReference type="PROSITE" id="PS50082">
    <property type="entry name" value="WD_REPEATS_2"/>
    <property type="match status" value="4"/>
</dbReference>
<dbReference type="PROSITE" id="PS50294">
    <property type="entry name" value="WD_REPEATS_REGION"/>
    <property type="match status" value="2"/>
</dbReference>
<dbReference type="InterPro" id="IPR019775">
    <property type="entry name" value="WD40_repeat_CS"/>
</dbReference>
<reference evidence="7" key="1">
    <citation type="submission" date="2021-09" db="EMBL/GenBank/DDBJ databases">
        <title>The genome of Mauremys mutica provides insights into the evolution of semi-aquatic lifestyle.</title>
        <authorList>
            <person name="Gong S."/>
            <person name="Gao Y."/>
        </authorList>
    </citation>
    <scope>NUCLEOTIDE SEQUENCE</scope>
    <source>
        <strain evidence="7">MM-2020</strain>
        <tissue evidence="7">Muscle</tissue>
    </source>
</reference>
<name>A0A9D3X959_9SAUR</name>
<dbReference type="InterPro" id="IPR015943">
    <property type="entry name" value="WD40/YVTN_repeat-like_dom_sf"/>
</dbReference>
<keyword evidence="2" id="KW-0677">Repeat</keyword>
<sequence>MPQRCPPREKSASEDTSMSLSCLSPDTCRDLLQGRMVPLPFQPSSLVRIFISSASSALVELSQWDLIRLLCLAPKMLHLCALKLPLVKVIDLRWGVCDVIDIDHMSTQLCLEEIESCQKLSVGPTFIGLLGDCYGHRPLPRLIEEKEFETLIAQLTGNPTTTHLLTFWYWKDENAIPSVYVLQPITDHLPHCHPAANQAQHQGDVEVWRSVERDLASALRLAAREAEKHGLISQEQRHRYDKSDTEWEIEQGLLSTQEIDLAASIFLREVEGLDKHLLEGTSMQLVDTEEDGSLDNEAQQLLQSLKAKIANYYPQHLKVHTVPWNAHPGNQRHKGHTKYLKELCEQFITATNHQVLRSLRYRGKSSEEPEGLLQELSHHMMLCLESCRLFCGRQDLLDNILQSIRQNDDHVHTPLILYGPPGCGKTALMCKLSEQVRTLLGQETVVVIRQLGTSQVSSTIHSLLRDICSQVCLAFGLPPLPVQVTQACSDLILFFHNLLLTVSHLGVQSLVLFFDSVDQLIPANGAHRLYWLPKDCPPKVHIVVSTSTAEHGILETLQEAMPEPEAYFEVGPLSREEGGKMLEVLLASVRRKLSPTQQTVLQHIFPEGGHPLLFKLAFNEARRWASYTLPSALMIVTTAQEAMHCLCVRLEKLHGTVLVAHMLGYIASSRNGLSDAELKDILSLDDEVLSEIYQHCSPPCKTILRFPPLLWARLRRDIGECLAERQADGFALLGLAHRQFTEVVQNRYLPAQEKTKRHLLLADFFRGTWSWGMKKSLKLPLLGKSLNADRKVAPQPLWFSDTVANRRKLSELPFHLFNAGRIEELKQDVLGNMNWITCKIVATGIQGIVNDFAMCNERINCPELRLIQETLLLLKPALDFTDGVVGVSIIYIEMLARLHFFMFSYPDLIGKLCQQCLSWLNVCPHPVLVPLCGFLQPPGGPLKMTITGFLKGVTVLELSSDHRVLVAGSQDGTMIVWLMEDIEVMHTLTGHSAEVRCVKVFGKGTSAVSAAMDYTLRIWNLVSGRQKFSIQDSYSGEQHLYQLHVDERNRIVYSASGAKVNAWHLETAEHIFQISGEAPDAWLCTEVFESRQVVMTMSEGGTLSLWDSSTGELQSKRQLSRLQEEAPTCSILIQKQGKMIVGFSRGSLSMIFSDGNSLMKKLPGRVRFLVVSEDESLLAAGFGVYVRVFLANSKGFHRFMAADLEHECVVHSAVFSPDNSIIVTGSQGESIQVWSLSEQGLLTDTLDGMGTPVTLLALCGHTLVSASYSAPYLKVWDLTYDRKHKTLAPVPDRMGCTAMSHDGNYVYFPQAGERHQVIIWDSTKGAECDTLDTSAQVRCLEVAEQKQLLFTGLVSGTVLVFPLNSRQDVVCIPPPKPQKPVNHMAFNRQEEQLAIAYDDLILVLDVSPGKPCPVIDKPIYTFYTQIPAAVISSVAVLANYRVLYGMSSGDLFLYDCPHSKVFPLEMHRCIVTCLETSHGEQWALSGSEDSLQCLWDLELCQWEHEMCYYKQTSFLKGIQCACFSKDDKYVYTGSFDHSITVWDVLSGALLAVQFVYATANRIMPTADGFVATTRLGYVIRERFRCPQSISSQYNPLQNIKATCVVKSRKKEEANPREQHDRGKVSRNQIRTNKLSQNCVLILCWTLGNIPVYTALSWLPPHYAAQAALP</sequence>
<dbReference type="InterPro" id="IPR057588">
    <property type="entry name" value="NWD1/2-like_WH"/>
</dbReference>
<dbReference type="Pfam" id="PF25469">
    <property type="entry name" value="WHD_NWD1"/>
    <property type="match status" value="1"/>
</dbReference>
<evidence type="ECO:0000259" key="5">
    <source>
        <dbReference type="Pfam" id="PF05729"/>
    </source>
</evidence>
<dbReference type="Pfam" id="PF05729">
    <property type="entry name" value="NACHT"/>
    <property type="match status" value="1"/>
</dbReference>
<feature type="domain" description="NACHT" evidence="5">
    <location>
        <begin position="415"/>
        <end position="580"/>
    </location>
</feature>
<dbReference type="Gene3D" id="2.130.10.10">
    <property type="entry name" value="YVTN repeat-like/Quinoprotein amine dehydrogenase"/>
    <property type="match status" value="4"/>
</dbReference>
<feature type="repeat" description="WD" evidence="3">
    <location>
        <begin position="1203"/>
        <end position="1244"/>
    </location>
</feature>
<accession>A0A9D3X959</accession>
<organism evidence="7 8">
    <name type="scientific">Mauremys mutica</name>
    <name type="common">yellowpond turtle</name>
    <dbReference type="NCBI Taxonomy" id="74926"/>
    <lineage>
        <taxon>Eukaryota</taxon>
        <taxon>Metazoa</taxon>
        <taxon>Chordata</taxon>
        <taxon>Craniata</taxon>
        <taxon>Vertebrata</taxon>
        <taxon>Euteleostomi</taxon>
        <taxon>Archelosauria</taxon>
        <taxon>Testudinata</taxon>
        <taxon>Testudines</taxon>
        <taxon>Cryptodira</taxon>
        <taxon>Durocryptodira</taxon>
        <taxon>Testudinoidea</taxon>
        <taxon>Geoemydidae</taxon>
        <taxon>Geoemydinae</taxon>
        <taxon>Mauremys</taxon>
    </lineage>
</organism>
<feature type="repeat" description="WD" evidence="3">
    <location>
        <begin position="946"/>
        <end position="987"/>
    </location>
</feature>
<dbReference type="InterPro" id="IPR043365">
    <property type="entry name" value="NWD1"/>
</dbReference>
<evidence type="ECO:0000256" key="3">
    <source>
        <dbReference type="PROSITE-ProRule" id="PRU00221"/>
    </source>
</evidence>
<dbReference type="InterPro" id="IPR027417">
    <property type="entry name" value="P-loop_NTPase"/>
</dbReference>
<gene>
    <name evidence="7" type="ORF">KIL84_008776</name>
</gene>
<comment type="caution">
    <text evidence="7">The sequence shown here is derived from an EMBL/GenBank/DDBJ whole genome shotgun (WGS) entry which is preliminary data.</text>
</comment>
<feature type="region of interest" description="Disordered" evidence="4">
    <location>
        <begin position="1607"/>
        <end position="1627"/>
    </location>
</feature>
<dbReference type="SUPFAM" id="SSF82171">
    <property type="entry name" value="DPP6 N-terminal domain-like"/>
    <property type="match status" value="1"/>
</dbReference>
<dbReference type="SUPFAM" id="SSF52540">
    <property type="entry name" value="P-loop containing nucleoside triphosphate hydrolases"/>
    <property type="match status" value="1"/>
</dbReference>
<feature type="repeat" description="WD" evidence="3">
    <location>
        <begin position="1523"/>
        <end position="1552"/>
    </location>
</feature>
<evidence type="ECO:0000256" key="4">
    <source>
        <dbReference type="SAM" id="MobiDB-lite"/>
    </source>
</evidence>
<feature type="repeat" description="WD" evidence="3">
    <location>
        <begin position="988"/>
        <end position="1029"/>
    </location>
</feature>
<dbReference type="InterPro" id="IPR001680">
    <property type="entry name" value="WD40_rpt"/>
</dbReference>
<feature type="domain" description="NWD1/2-like winged helix-turn-helix" evidence="6">
    <location>
        <begin position="647"/>
        <end position="754"/>
    </location>
</feature>
<dbReference type="InterPro" id="IPR007111">
    <property type="entry name" value="NACHT_NTPase"/>
</dbReference>